<gene>
    <name evidence="2" type="ORF">HV819_11230</name>
</gene>
<dbReference type="RefSeq" id="WP_176270258.1">
    <property type="nucleotide sequence ID" value="NZ_JABVBA010000018.1"/>
</dbReference>
<dbReference type="InterPro" id="IPR013830">
    <property type="entry name" value="SGNH_hydro"/>
</dbReference>
<evidence type="ECO:0000259" key="1">
    <source>
        <dbReference type="Pfam" id="PF13472"/>
    </source>
</evidence>
<evidence type="ECO:0000313" key="2">
    <source>
        <dbReference type="EMBL" id="NVF12528.1"/>
    </source>
</evidence>
<dbReference type="EMBL" id="JABVBA010000018">
    <property type="protein sequence ID" value="NVF12528.1"/>
    <property type="molecule type" value="Genomic_DNA"/>
</dbReference>
<keyword evidence="3" id="KW-1185">Reference proteome</keyword>
<proteinExistence type="predicted"/>
<protein>
    <submittedName>
        <fullName evidence="2">G-D-S-L family lipolytic protein</fullName>
    </submittedName>
</protein>
<organism evidence="2 3">
    <name type="scientific">Anaerococcus faecalis</name>
    <dbReference type="NCBI Taxonomy" id="2742993"/>
    <lineage>
        <taxon>Bacteria</taxon>
        <taxon>Bacillati</taxon>
        <taxon>Bacillota</taxon>
        <taxon>Tissierellia</taxon>
        <taxon>Tissierellales</taxon>
        <taxon>Peptoniphilaceae</taxon>
        <taxon>Anaerococcus</taxon>
    </lineage>
</organism>
<reference evidence="2 3" key="1">
    <citation type="submission" date="2020-06" db="EMBL/GenBank/DDBJ databases">
        <title>Anaerococcus sp. nov., isolated form swine feces.</title>
        <authorList>
            <person name="Yu S."/>
        </authorList>
    </citation>
    <scope>NUCLEOTIDE SEQUENCE [LARGE SCALE GENOMIC DNA]</scope>
    <source>
        <strain evidence="2 3">AGMB00486</strain>
    </source>
</reference>
<comment type="caution">
    <text evidence="2">The sequence shown here is derived from an EMBL/GenBank/DDBJ whole genome shotgun (WGS) entry which is preliminary data.</text>
</comment>
<dbReference type="Pfam" id="PF13472">
    <property type="entry name" value="Lipase_GDSL_2"/>
    <property type="match status" value="1"/>
</dbReference>
<dbReference type="Proteomes" id="UP000540919">
    <property type="component" value="Unassembled WGS sequence"/>
</dbReference>
<sequence length="179" mass="20520">MKVTIVGDSFSKGYLINNSYARLLSKAGFSVLNISKNGATSSDCFKMFKERREYESDVLIVFVGVNDFYQGISAKFAYNNVKSILELSLAKKKILILPPFIEEETCFSTYETINNKIDSYDESLKELGDYHIDGRNIPGRYLDGLHMAEDFHENLSKEIIKILKEVEDAKKNTRKIHRK</sequence>
<feature type="domain" description="SGNH hydrolase-type esterase" evidence="1">
    <location>
        <begin position="6"/>
        <end position="130"/>
    </location>
</feature>
<accession>A0ABX2NCV6</accession>
<dbReference type="SUPFAM" id="SSF52266">
    <property type="entry name" value="SGNH hydrolase"/>
    <property type="match status" value="1"/>
</dbReference>
<dbReference type="Gene3D" id="3.40.50.1110">
    <property type="entry name" value="SGNH hydrolase"/>
    <property type="match status" value="1"/>
</dbReference>
<dbReference type="InterPro" id="IPR036514">
    <property type="entry name" value="SGNH_hydro_sf"/>
</dbReference>
<name>A0ABX2NCV6_9FIRM</name>
<evidence type="ECO:0000313" key="3">
    <source>
        <dbReference type="Proteomes" id="UP000540919"/>
    </source>
</evidence>